<keyword evidence="1" id="KW-0812">Transmembrane</keyword>
<evidence type="ECO:0000256" key="1">
    <source>
        <dbReference type="SAM" id="Phobius"/>
    </source>
</evidence>
<feature type="signal peptide" evidence="2">
    <location>
        <begin position="1"/>
        <end position="19"/>
    </location>
</feature>
<keyword evidence="2" id="KW-0732">Signal</keyword>
<sequence>VTLCISILLSLTVFILLLAKKIPPTSDEVPLMGRYLLFTLVVNTMSIALTIIVINVHFRNPSTHKMSPWVRKLFLTHLPKLLMIERPSSVEDLHSINGASQYTTTSRQSDRNTQNVYLLQEGEGFASPRSQKKLGLSPEVRSAVRGVNFIVEHAREANNFKTTVRDWKYVALVLDRLFLWIFAIVCIVGTGAIVLNAPPLYETDEPIPRVCSNPEKELNNWFCIFTAEEE</sequence>
<dbReference type="Gene3D" id="1.20.58.390">
    <property type="entry name" value="Neurotransmitter-gated ion-channel transmembrane domain"/>
    <property type="match status" value="2"/>
</dbReference>
<keyword evidence="4" id="KW-0675">Receptor</keyword>
<dbReference type="InterPro" id="IPR036719">
    <property type="entry name" value="Neuro-gated_channel_TM_sf"/>
</dbReference>
<dbReference type="OrthoDB" id="5975154at2759"/>
<evidence type="ECO:0000259" key="3">
    <source>
        <dbReference type="Pfam" id="PF02932"/>
    </source>
</evidence>
<dbReference type="EMBL" id="MTYJ01001139">
    <property type="protein sequence ID" value="OWA55637.1"/>
    <property type="molecule type" value="Genomic_DNA"/>
</dbReference>
<gene>
    <name evidence="4" type="ORF">BV898_20025</name>
</gene>
<feature type="non-terminal residue" evidence="4">
    <location>
        <position position="1"/>
    </location>
</feature>
<name>A0A9X6NKP2_HYPEX</name>
<accession>A0A9X6NKP2</accession>
<feature type="transmembrane region" description="Helical" evidence="1">
    <location>
        <begin position="35"/>
        <end position="58"/>
    </location>
</feature>
<dbReference type="InterPro" id="IPR006029">
    <property type="entry name" value="Neurotrans-gated_channel_TM"/>
</dbReference>
<proteinExistence type="predicted"/>
<dbReference type="GO" id="GO:0006811">
    <property type="term" value="P:monoatomic ion transport"/>
    <property type="evidence" value="ECO:0007669"/>
    <property type="project" value="InterPro"/>
</dbReference>
<evidence type="ECO:0000313" key="5">
    <source>
        <dbReference type="Proteomes" id="UP000192578"/>
    </source>
</evidence>
<feature type="chain" id="PRO_5040875627" evidence="2">
    <location>
        <begin position="20"/>
        <end position="230"/>
    </location>
</feature>
<feature type="transmembrane region" description="Helical" evidence="1">
    <location>
        <begin position="177"/>
        <end position="195"/>
    </location>
</feature>
<organism evidence="4 5">
    <name type="scientific">Hypsibius exemplaris</name>
    <name type="common">Freshwater tardigrade</name>
    <dbReference type="NCBI Taxonomy" id="2072580"/>
    <lineage>
        <taxon>Eukaryota</taxon>
        <taxon>Metazoa</taxon>
        <taxon>Ecdysozoa</taxon>
        <taxon>Tardigrada</taxon>
        <taxon>Eutardigrada</taxon>
        <taxon>Parachela</taxon>
        <taxon>Hypsibioidea</taxon>
        <taxon>Hypsibiidae</taxon>
        <taxon>Hypsibius</taxon>
    </lineage>
</organism>
<dbReference type="SUPFAM" id="SSF90112">
    <property type="entry name" value="Neurotransmitter-gated ion-channel transmembrane pore"/>
    <property type="match status" value="1"/>
</dbReference>
<dbReference type="InterPro" id="IPR038050">
    <property type="entry name" value="Neuro_actylchol_rec"/>
</dbReference>
<keyword evidence="5" id="KW-1185">Reference proteome</keyword>
<protein>
    <submittedName>
        <fullName evidence="4">Acetylcholine receptor subunit beta-like 2</fullName>
    </submittedName>
</protein>
<evidence type="ECO:0000313" key="4">
    <source>
        <dbReference type="EMBL" id="OWA55637.1"/>
    </source>
</evidence>
<feature type="domain" description="Neurotransmitter-gated ion-channel transmembrane" evidence="3">
    <location>
        <begin position="1"/>
        <end position="193"/>
    </location>
</feature>
<keyword evidence="1" id="KW-0472">Membrane</keyword>
<dbReference type="AlphaFoldDB" id="A0A9X6NKP2"/>
<reference evidence="5" key="1">
    <citation type="submission" date="2017-01" db="EMBL/GenBank/DDBJ databases">
        <title>Comparative genomics of anhydrobiosis in the tardigrade Hypsibius dujardini.</title>
        <authorList>
            <person name="Yoshida Y."/>
            <person name="Koutsovoulos G."/>
            <person name="Laetsch D."/>
            <person name="Stevens L."/>
            <person name="Kumar S."/>
            <person name="Horikawa D."/>
            <person name="Ishino K."/>
            <person name="Komine S."/>
            <person name="Tomita M."/>
            <person name="Blaxter M."/>
            <person name="Arakawa K."/>
        </authorList>
    </citation>
    <scope>NUCLEOTIDE SEQUENCE [LARGE SCALE GENOMIC DNA]</scope>
    <source>
        <strain evidence="5">Z151</strain>
    </source>
</reference>
<keyword evidence="1" id="KW-1133">Transmembrane helix</keyword>
<comment type="caution">
    <text evidence="4">The sequence shown here is derived from an EMBL/GenBank/DDBJ whole genome shotgun (WGS) entry which is preliminary data.</text>
</comment>
<dbReference type="Proteomes" id="UP000192578">
    <property type="component" value="Unassembled WGS sequence"/>
</dbReference>
<dbReference type="GO" id="GO:0016020">
    <property type="term" value="C:membrane"/>
    <property type="evidence" value="ECO:0007669"/>
    <property type="project" value="InterPro"/>
</dbReference>
<evidence type="ECO:0000256" key="2">
    <source>
        <dbReference type="SAM" id="SignalP"/>
    </source>
</evidence>
<dbReference type="Pfam" id="PF02932">
    <property type="entry name" value="Neur_chan_memb"/>
    <property type="match status" value="1"/>
</dbReference>